<feature type="domain" description="Peptidase S12 Pab87-related C-terminal" evidence="3">
    <location>
        <begin position="401"/>
        <end position="479"/>
    </location>
</feature>
<sequence length="490" mass="52281">MARSRYPAFILVAGIASTAVHAQTAKSEPESQVAQRIHSVETCLPPPVIVTNEPKPCTSLSQRMAELHIPAVSIAVIHNGVIAWAKGYGVRQTGGAPVDADTLFQAGSISKPVAAMGTLHLVQEQKLSLDADINATLTSWKLPASTSAPGAVVTLRELLTHTAGLTVHGFPGYASGVPVPSLVQVLNGEAPANTAPIRLDSIPGKEWRYSGGGYTVMQQMVIDTVKEPYPQFLHDTVLAPIGMSHSTYQQPLPASLLSNAAMPYNADGTPVPGGPHTYPEMAAAGLWTTPSDLCLYILEVQNSLAGKANHVLSQATTQTMLTAGIGNWGLGLERGGSTSDPWFMHGGVNAGYESLFLGYDHNGNGAAVMTDAQGGSRMAAEIMSAIALAYDWPDWKPVTRTQVHVDPSVLARYVGTYELHPNFRVTFTLEGDQLMTQATNQPKFPVYPESQTKFFLTVVDGEVEFFPDDKGQASYIVLHQGGQSVKGIRK</sequence>
<protein>
    <submittedName>
        <fullName evidence="4">Serine hydrolase</fullName>
    </submittedName>
</protein>
<name>A0A4Q1S8L3_9BACT</name>
<dbReference type="InterPro" id="IPR021860">
    <property type="entry name" value="Peptidase_S12_Pab87-rel_C"/>
</dbReference>
<evidence type="ECO:0000313" key="4">
    <source>
        <dbReference type="EMBL" id="RXS93312.1"/>
    </source>
</evidence>
<accession>A0A4Q1S8L3</accession>
<dbReference type="PANTHER" id="PTHR46825:SF12">
    <property type="entry name" value="PENICILLIN-BINDING PROTEIN 4"/>
    <property type="match status" value="1"/>
</dbReference>
<evidence type="ECO:0000256" key="1">
    <source>
        <dbReference type="SAM" id="SignalP"/>
    </source>
</evidence>
<dbReference type="Pfam" id="PF00144">
    <property type="entry name" value="Beta-lactamase"/>
    <property type="match status" value="1"/>
</dbReference>
<comment type="caution">
    <text evidence="4">The sequence shown here is derived from an EMBL/GenBank/DDBJ whole genome shotgun (WGS) entry which is preliminary data.</text>
</comment>
<dbReference type="InterPro" id="IPR012338">
    <property type="entry name" value="Beta-lactam/transpept-like"/>
</dbReference>
<dbReference type="Pfam" id="PF11954">
    <property type="entry name" value="DUF3471"/>
    <property type="match status" value="1"/>
</dbReference>
<evidence type="ECO:0000313" key="5">
    <source>
        <dbReference type="Proteomes" id="UP000290253"/>
    </source>
</evidence>
<dbReference type="OrthoDB" id="9797709at2"/>
<dbReference type="GO" id="GO:0016787">
    <property type="term" value="F:hydrolase activity"/>
    <property type="evidence" value="ECO:0007669"/>
    <property type="project" value="UniProtKB-KW"/>
</dbReference>
<dbReference type="EMBL" id="SDMK01000005">
    <property type="protein sequence ID" value="RXS93312.1"/>
    <property type="molecule type" value="Genomic_DNA"/>
</dbReference>
<feature type="domain" description="Beta-lactamase-related" evidence="2">
    <location>
        <begin position="61"/>
        <end position="383"/>
    </location>
</feature>
<dbReference type="InterPro" id="IPR001466">
    <property type="entry name" value="Beta-lactam-related"/>
</dbReference>
<proteinExistence type="predicted"/>
<organism evidence="4 5">
    <name type="scientific">Silvibacterium dinghuense</name>
    <dbReference type="NCBI Taxonomy" id="1560006"/>
    <lineage>
        <taxon>Bacteria</taxon>
        <taxon>Pseudomonadati</taxon>
        <taxon>Acidobacteriota</taxon>
        <taxon>Terriglobia</taxon>
        <taxon>Terriglobales</taxon>
        <taxon>Acidobacteriaceae</taxon>
        <taxon>Silvibacterium</taxon>
    </lineage>
</organism>
<keyword evidence="1" id="KW-0732">Signal</keyword>
<evidence type="ECO:0000259" key="2">
    <source>
        <dbReference type="Pfam" id="PF00144"/>
    </source>
</evidence>
<dbReference type="AlphaFoldDB" id="A0A4Q1S8L3"/>
<dbReference type="SUPFAM" id="SSF56601">
    <property type="entry name" value="beta-lactamase/transpeptidase-like"/>
    <property type="match status" value="1"/>
</dbReference>
<keyword evidence="5" id="KW-1185">Reference proteome</keyword>
<feature type="chain" id="PRO_5020722787" evidence="1">
    <location>
        <begin position="23"/>
        <end position="490"/>
    </location>
</feature>
<gene>
    <name evidence="4" type="ORF">ESZ00_18325</name>
</gene>
<evidence type="ECO:0000259" key="3">
    <source>
        <dbReference type="Pfam" id="PF11954"/>
    </source>
</evidence>
<dbReference type="Gene3D" id="3.40.710.10">
    <property type="entry name" value="DD-peptidase/beta-lactamase superfamily"/>
    <property type="match status" value="1"/>
</dbReference>
<dbReference type="Proteomes" id="UP000290253">
    <property type="component" value="Unassembled WGS sequence"/>
</dbReference>
<keyword evidence="4" id="KW-0378">Hydrolase</keyword>
<dbReference type="RefSeq" id="WP_129209854.1">
    <property type="nucleotide sequence ID" value="NZ_BMGU01000002.1"/>
</dbReference>
<feature type="signal peptide" evidence="1">
    <location>
        <begin position="1"/>
        <end position="22"/>
    </location>
</feature>
<reference evidence="4 5" key="1">
    <citation type="journal article" date="2016" name="Int. J. Syst. Evol. Microbiol.">
        <title>Acidipila dinghuensis sp. nov., an acidobacterium isolated from forest soil.</title>
        <authorList>
            <person name="Jiang Y.W."/>
            <person name="Wang J."/>
            <person name="Chen M.H."/>
            <person name="Lv Y.Y."/>
            <person name="Qiu L.H."/>
        </authorList>
    </citation>
    <scope>NUCLEOTIDE SEQUENCE [LARGE SCALE GENOMIC DNA]</scope>
    <source>
        <strain evidence="4 5">DHOF10</strain>
    </source>
</reference>
<dbReference type="PANTHER" id="PTHR46825">
    <property type="entry name" value="D-ALANYL-D-ALANINE-CARBOXYPEPTIDASE/ENDOPEPTIDASE AMPH"/>
    <property type="match status" value="1"/>
</dbReference>
<dbReference type="InterPro" id="IPR050491">
    <property type="entry name" value="AmpC-like"/>
</dbReference>